<dbReference type="GO" id="GO:0003824">
    <property type="term" value="F:catalytic activity"/>
    <property type="evidence" value="ECO:0007669"/>
    <property type="project" value="InterPro"/>
</dbReference>
<dbReference type="OrthoDB" id="4401126at2"/>
<gene>
    <name evidence="1" type="ORF">CGERO_10310</name>
</gene>
<dbReference type="AlphaFoldDB" id="A0A3G6J356"/>
<dbReference type="InterPro" id="IPR036038">
    <property type="entry name" value="Aminotransferase-like"/>
</dbReference>
<dbReference type="KEGG" id="cgk:CGERO_10310"/>
<organism evidence="1 2">
    <name type="scientific">Corynebacterium gerontici</name>
    <dbReference type="NCBI Taxonomy" id="2079234"/>
    <lineage>
        <taxon>Bacteria</taxon>
        <taxon>Bacillati</taxon>
        <taxon>Actinomycetota</taxon>
        <taxon>Actinomycetes</taxon>
        <taxon>Mycobacteriales</taxon>
        <taxon>Corynebacteriaceae</taxon>
        <taxon>Corynebacterium</taxon>
    </lineage>
</organism>
<protein>
    <submittedName>
        <fullName evidence="1">Uncharacterized protein</fullName>
    </submittedName>
</protein>
<accession>A0A3G6J356</accession>
<proteinExistence type="predicted"/>
<dbReference type="SUPFAM" id="SSF56752">
    <property type="entry name" value="D-aminoacid aminotransferase-like PLP-dependent enzymes"/>
    <property type="match status" value="1"/>
</dbReference>
<keyword evidence="2" id="KW-1185">Reference proteome</keyword>
<evidence type="ECO:0000313" key="1">
    <source>
        <dbReference type="EMBL" id="AZA12346.1"/>
    </source>
</evidence>
<dbReference type="RefSeq" id="WP_123935620.1">
    <property type="nucleotide sequence ID" value="NZ_CP033897.1"/>
</dbReference>
<name>A0A3G6J356_9CORY</name>
<dbReference type="EMBL" id="CP033897">
    <property type="protein sequence ID" value="AZA12346.1"/>
    <property type="molecule type" value="Genomic_DNA"/>
</dbReference>
<reference evidence="1 2" key="1">
    <citation type="submission" date="2018-11" db="EMBL/GenBank/DDBJ databases">
        <authorList>
            <person name="Kleinhagauer T."/>
            <person name="Glaeser S.P."/>
            <person name="Spergser J."/>
            <person name="Ruckert C."/>
            <person name="Kaempfer P."/>
            <person name="Busse H.-J."/>
        </authorList>
    </citation>
    <scope>NUCLEOTIDE SEQUENCE [LARGE SCALE GENOMIC DNA]</scope>
    <source>
        <strain evidence="1 2">W8</strain>
    </source>
</reference>
<evidence type="ECO:0000313" key="2">
    <source>
        <dbReference type="Proteomes" id="UP000271587"/>
    </source>
</evidence>
<dbReference type="Proteomes" id="UP000271587">
    <property type="component" value="Chromosome"/>
</dbReference>
<sequence length="223" mass="24733">MFTSFLLIDAHAPALTRHRQRLAAYGPLELLDITPLHTPGAWHPKIAWDGQRWDIQMRPARPREVVGHINHAAHDQRCAPTTKGPDIPWLESTLGPGRSESLLIDAHGRAIESTYSSLIAFEGSTAWYSNHTRALPSTTLPGALQVLRDAGFNVRDTPGFEPGWLWGRPALMLNAFHGAREVYWGQLEQQRAPISAAAVTEALWMGAENVEKLRCSSGPRTRP</sequence>